<feature type="transmembrane region" description="Helical" evidence="5">
    <location>
        <begin position="20"/>
        <end position="46"/>
    </location>
</feature>
<feature type="transmembrane region" description="Helical" evidence="5">
    <location>
        <begin position="177"/>
        <end position="197"/>
    </location>
</feature>
<dbReference type="PANTHER" id="PTHR23112:SF0">
    <property type="entry name" value="TRANSMEMBRANE PROTEIN 116"/>
    <property type="match status" value="1"/>
</dbReference>
<feature type="transmembrane region" description="Helical" evidence="5">
    <location>
        <begin position="88"/>
        <end position="116"/>
    </location>
</feature>
<dbReference type="PANTHER" id="PTHR23112">
    <property type="entry name" value="G PROTEIN-COUPLED RECEPTOR 157-RELATED"/>
    <property type="match status" value="1"/>
</dbReference>
<evidence type="ECO:0000256" key="1">
    <source>
        <dbReference type="ARBA" id="ARBA00004141"/>
    </source>
</evidence>
<proteinExistence type="predicted"/>
<dbReference type="EMBL" id="JASJQH010008738">
    <property type="protein sequence ID" value="KAK9686962.1"/>
    <property type="molecule type" value="Genomic_DNA"/>
</dbReference>
<name>A0ABR2VNV5_9FUNG</name>
<organism evidence="6 7">
    <name type="scientific">Basidiobolus ranarum</name>
    <dbReference type="NCBI Taxonomy" id="34480"/>
    <lineage>
        <taxon>Eukaryota</taxon>
        <taxon>Fungi</taxon>
        <taxon>Fungi incertae sedis</taxon>
        <taxon>Zoopagomycota</taxon>
        <taxon>Entomophthoromycotina</taxon>
        <taxon>Basidiobolomycetes</taxon>
        <taxon>Basidiobolales</taxon>
        <taxon>Basidiobolaceae</taxon>
        <taxon>Basidiobolus</taxon>
    </lineage>
</organism>
<feature type="transmembrane region" description="Helical" evidence="5">
    <location>
        <begin position="58"/>
        <end position="76"/>
    </location>
</feature>
<keyword evidence="4 5" id="KW-0472">Membrane</keyword>
<comment type="caution">
    <text evidence="6">The sequence shown here is derived from an EMBL/GenBank/DDBJ whole genome shotgun (WGS) entry which is preliminary data.</text>
</comment>
<evidence type="ECO:0000313" key="7">
    <source>
        <dbReference type="Proteomes" id="UP001479436"/>
    </source>
</evidence>
<reference evidence="6 7" key="1">
    <citation type="submission" date="2023-04" db="EMBL/GenBank/DDBJ databases">
        <title>Genome of Basidiobolus ranarum AG-B5.</title>
        <authorList>
            <person name="Stajich J.E."/>
            <person name="Carter-House D."/>
            <person name="Gryganskyi A."/>
        </authorList>
    </citation>
    <scope>NUCLEOTIDE SEQUENCE [LARGE SCALE GENOMIC DNA]</scope>
    <source>
        <strain evidence="6 7">AG-B5</strain>
    </source>
</reference>
<keyword evidence="2 5" id="KW-0812">Transmembrane</keyword>
<gene>
    <name evidence="6" type="ORF">K7432_014965</name>
</gene>
<feature type="transmembrane region" description="Helical" evidence="5">
    <location>
        <begin position="128"/>
        <end position="146"/>
    </location>
</feature>
<feature type="non-terminal residue" evidence="6">
    <location>
        <position position="281"/>
    </location>
</feature>
<evidence type="ECO:0000256" key="2">
    <source>
        <dbReference type="ARBA" id="ARBA00022692"/>
    </source>
</evidence>
<sequence length="281" mass="32467">MLSTVPVFSGVNNQYGSVFTAALAANSISMACSATAFLVLIGLKYYDRSLVNRVSLRINKWMALVDVGYCGAQILNVQNNNDTIWCMLSVWLIVWFTLLYLFLNTMIAFNLQIVFVHGKRDTTSYVKYYYTISVFLSLLISITPFFEGKYGFYTISQTCWWTNGYTPKTILWEWMTYLGWIAASVIYCLIAVSLVTYKLIKESRIIREQIQHTISQELGSEWQGKTNIDRDVLKAVRRIVLYPIIPIFTQGVNIIQEMDIYMHRRANFYLFFLAYFAGALQ</sequence>
<evidence type="ECO:0008006" key="8">
    <source>
        <dbReference type="Google" id="ProtNLM"/>
    </source>
</evidence>
<evidence type="ECO:0000256" key="4">
    <source>
        <dbReference type="ARBA" id="ARBA00023136"/>
    </source>
</evidence>
<accession>A0ABR2VNV5</accession>
<evidence type="ECO:0000256" key="5">
    <source>
        <dbReference type="SAM" id="Phobius"/>
    </source>
</evidence>
<dbReference type="Gene3D" id="1.20.1070.10">
    <property type="entry name" value="Rhodopsin 7-helix transmembrane proteins"/>
    <property type="match status" value="1"/>
</dbReference>
<keyword evidence="7" id="KW-1185">Reference proteome</keyword>
<comment type="subcellular location">
    <subcellularLocation>
        <location evidence="1">Membrane</location>
        <topology evidence="1">Multi-pass membrane protein</topology>
    </subcellularLocation>
</comment>
<evidence type="ECO:0000256" key="3">
    <source>
        <dbReference type="ARBA" id="ARBA00022989"/>
    </source>
</evidence>
<evidence type="ECO:0000313" key="6">
    <source>
        <dbReference type="EMBL" id="KAK9686962.1"/>
    </source>
</evidence>
<dbReference type="Proteomes" id="UP001479436">
    <property type="component" value="Unassembled WGS sequence"/>
</dbReference>
<protein>
    <recommendedName>
        <fullName evidence="8">G-protein coupled receptors family 2 profile 2 domain-containing protein</fullName>
    </recommendedName>
</protein>
<keyword evidence="3 5" id="KW-1133">Transmembrane helix</keyword>